<dbReference type="OrthoDB" id="1262810at2759"/>
<dbReference type="PANTHER" id="PTHR15600:SF42">
    <property type="entry name" value="SACSIN"/>
    <property type="match status" value="1"/>
</dbReference>
<dbReference type="NCBIfam" id="NF047352">
    <property type="entry name" value="P_loop_sacsin"/>
    <property type="match status" value="1"/>
</dbReference>
<dbReference type="SMART" id="SM00225">
    <property type="entry name" value="BTB"/>
    <property type="match status" value="1"/>
</dbReference>
<dbReference type="Gene3D" id="3.30.710.10">
    <property type="entry name" value="Potassium Channel Kv1.1, Chain A"/>
    <property type="match status" value="1"/>
</dbReference>
<dbReference type="GO" id="GO:0030544">
    <property type="term" value="F:Hsp70 protein binding"/>
    <property type="evidence" value="ECO:0007669"/>
    <property type="project" value="TreeGrafter"/>
</dbReference>
<keyword evidence="4" id="KW-1185">Reference proteome</keyword>
<dbReference type="InterPro" id="IPR058210">
    <property type="entry name" value="SACS/Nov_dom"/>
</dbReference>
<dbReference type="InterPro" id="IPR036890">
    <property type="entry name" value="HATPase_C_sf"/>
</dbReference>
<accession>A0A9N8VKM1</accession>
<dbReference type="EMBL" id="CAJVPZ010000114">
    <property type="protein sequence ID" value="CAG8453724.1"/>
    <property type="molecule type" value="Genomic_DNA"/>
</dbReference>
<dbReference type="Pfam" id="PF00651">
    <property type="entry name" value="BTB"/>
    <property type="match status" value="1"/>
</dbReference>
<sequence length="2744" mass="318666">MSESSPFGSFHPDESYTTRIKNILTEYPDGSQILREILQNSDDAKSTVQTFILDHNTYSTEKLCDPRLDRYQGPALLAVNDTIFQPEDFKSLLNLANSEKRDKFDKIGVFHITDVSSIISGSSYVLIDPHARGYCNLPIGQRGFKGDFVEHDLVKKFPDQFKPFSVALNNSLDEFYNGTIFRYSLRTKLDGSESEISDKIYRIDQIKEMFETFFQVDNITCLMFLKYIERISFYEIEKGQTVPKLLYQIEVTNAKEISDKRKLLANNIMSIIKSPTNTGAFETIYKMKFCQSSSQSNIKSEWLIINYIADVNDKNYTGFKKYIRDCKFVPNVGLAARIDDVSKNKGKLYCFLPLPGYKDDFSVSINGCFAVSKNRRNLEVSMDEDLASGDLLRLKSTWNRYLFENVIPVAWKKLLSQVKEYVSFEQIYTLWPIPADGSYRELDEKDCLWFNLLQNVINQLDPSLYVFRGPSKYLSIKDGYLNDKKFDKFTVLSEILTRLEFPIFVNIPEPIITKLEQDISKHKNLLNYVTPEKVCEFILENLNGLNNLGRQEKLILLEYVLKVNDISKLYGLPLLPLENQTFTTFESQTRSKFYIASKNEHTLINEDYLGGIVDTTIGNELLSILQSYATNKKNINIQILSDIDFAEFLKKSLNKYKIYSENSQDIRELQIETNQMQWIYKIWNHLKLTDRNLQNFSDVYLLPIENNSDVITLRKLKETPKCLCRPLRVSTPLLQNLISPLKSLGSTFVDIKFEKQVISKYEGLRDYVIEISNITDVFSSLRENPSFPSNITQSDLSKRQKEDLIAYIGAYLRCESSFDQKVVDVIKQLPIFHEVNKNDTISIDSLDTAEKKYYLLPKEDELTCGLIISPCAFLDAHTSDDTCFILENVIKVKRLGQNEYWKEHVISQLGLQSPRIMDQVIVKLFERWTLIKPFHSQLSKIAFVKTSSGRKKPIELFDPEKIWIRELFFSDEPFFPAKKYPTLDYLFKLGELGMKKLVTSEDIINRIEVYKSRMSQSQIDEVHLKSLSLLNYIDNNYVVFKDNISFQEKIRSEQWIPTINSDAQPLFSKSSDCRDRLHAALVSYTLPIVNHKIMNDDLRQVLGWDSIPPTEIVINQLLQSLEVLKRTKKFNMIDYKIRDQINAIYKHFVDIINRSDGSTHLNLLKQELSEKKWILNEDKLYPTNKVVFSLPSFIPNGYWVQISHPNKRFSPLFEKLGVKKALDTDDYFRVLSDADFSDPLQKISVIAIIDKLTKTEKDLTGLLIPNMECQMVDYKTVLYDDMGSRVSDSMKDFNTLAHSEISKDLANRLKLKNLSETFLADTIEFLQNADDAGATRFCVILDDSQYSNKSLLRQDTMESLQGPAIWIYNDGQFSEEDFKSLCNLGKSSKWLQHDKIGKFGLGFNSCYHFTDLPQLISGTDVVFFDPQKSILPNNSSGARFNFKNYNEDHVFNKFKDQFEPFLKVKGCGFDIDYNREFKGTLFRLPLRKTKSLISDEIDNINKVMESLNIIKNDAMSELIFLRNVKYFEVFRKSSIKKNDDPIPLWRVEITKNAENRKLYGNDLQAFKLDVQLELFVEKRVLTMCNENNISLNSWGGISVTIPESPENPLLAKEIAQDGNFHAYLLLSIPSGLSVDIHASGWALSSDRRSLVFASDNQTCIKNDAKATQNFKILDQVLPELHVKLFEEYIKIEKQSRSKLSTNANFQGITRLWPIPENKNAEILRYGLKVIELASEKGSKIFWSTYKDGTYVSFKECVFVTKETPKAVVHFLNEQEYPAVLIEAKRLEELETLQPRKASPEFIRKILKNNESILHMQEENIFIIFHYILEDKKYNDLEDIHLVPLFNHKFGKFQNGKIYYISAKEQYKLFPTAGPNHFIPIELLKSRKLISIFSDEDFRKGTNIKDFGEPTVNHLLHQELHIESERDWEPYGSSIPNKRWLDEIWKCIGDKPYKPYTSFPLLDVYDPNNPNKHQLVSIKNILTKPLITYSDYSSPSEIIHTLANIGLRFTKRYAEFHKLPIYSLTAYSVLDIIKQYQCIEKNRFTNKKDREVLCQYLCRNIRRVVNERYQYEPLGRLPIWPTHVKDLDGNPICKAILDPNAYLIPKPTNSLRSFTFYPPKNKTTYYFDTTFEPDMRSLLEYAAAKVQDKLRYIKDVIVPNMGESIPQNLQESYIKFLIEIFTDATSIDALKDYLKDLKVIPNQTFTLFCARDLFDQKHQLFKFVYKDSNRFLHNSLQDNSYSLKVLEEMGFRRNVTPEIYIKCAEEIQSKFQNNENDLYNKREIISSAKRTIFYFYDHQSEITFSEEEWKQLSKIKFVPTSKIKCGPNKMLNELYSRYGKSDSDELECFENLCHPKYMNLAWTQLAFFEDEPPENVLRNYENLGLPTIPTIISHLKAIQSTITKSDEWKELGDVGSRLIFEELEQIYKKLENDCEELRSYFPKGLKRLQIFLNGKDPFNSYDWVAAPQLDLKIEKDFSPRRRVVASHLLKYPKLLDLAGVNSPDIPIWSKTEPKEENTNRLSKSMIKFLNAGNNTPFNNVLFNVKGQEIYANSSILICAAPYFEDLFSEPSTNFNQTYDDIEPDSFRILLRWLYGESLSEAIQNSEKKENENTFFQTCKGLLLASEKLDIDIMKELIEYKLVMYINDDFVDDNLGKIKVLADEFELDELVKYCESVEEVMKDEDEESDSHTDVGESSNVTITKKSTNNNNSKTIAPSKPNFMDSLKFRFIKSRFSKPNTKRGSES</sequence>
<protein>
    <submittedName>
        <fullName evidence="3">19978_t:CDS:1</fullName>
    </submittedName>
</protein>
<dbReference type="PROSITE" id="PS50097">
    <property type="entry name" value="BTB"/>
    <property type="match status" value="1"/>
</dbReference>
<feature type="compositionally biased region" description="Low complexity" evidence="1">
    <location>
        <begin position="2695"/>
        <end position="2713"/>
    </location>
</feature>
<dbReference type="SUPFAM" id="SSF55874">
    <property type="entry name" value="ATPase domain of HSP90 chaperone/DNA topoisomerase II/histidine kinase"/>
    <property type="match status" value="2"/>
</dbReference>
<dbReference type="InterPro" id="IPR052972">
    <property type="entry name" value="Sacsin_chaperone_reg"/>
</dbReference>
<dbReference type="InterPro" id="IPR011333">
    <property type="entry name" value="SKP1/BTB/POZ_sf"/>
</dbReference>
<dbReference type="InterPro" id="IPR000210">
    <property type="entry name" value="BTB/POZ_dom"/>
</dbReference>
<organism evidence="3 4">
    <name type="scientific">Racocetra fulgida</name>
    <dbReference type="NCBI Taxonomy" id="60492"/>
    <lineage>
        <taxon>Eukaryota</taxon>
        <taxon>Fungi</taxon>
        <taxon>Fungi incertae sedis</taxon>
        <taxon>Mucoromycota</taxon>
        <taxon>Glomeromycotina</taxon>
        <taxon>Glomeromycetes</taxon>
        <taxon>Diversisporales</taxon>
        <taxon>Gigasporaceae</taxon>
        <taxon>Racocetra</taxon>
    </lineage>
</organism>
<dbReference type="CDD" id="cd18186">
    <property type="entry name" value="BTB_POZ_ZBTB_KLHL-like"/>
    <property type="match status" value="1"/>
</dbReference>
<dbReference type="PANTHER" id="PTHR15600">
    <property type="entry name" value="SACSIN"/>
    <property type="match status" value="1"/>
</dbReference>
<feature type="region of interest" description="Disordered" evidence="1">
    <location>
        <begin position="2679"/>
        <end position="2718"/>
    </location>
</feature>
<reference evidence="3" key="1">
    <citation type="submission" date="2021-06" db="EMBL/GenBank/DDBJ databases">
        <authorList>
            <person name="Kallberg Y."/>
            <person name="Tangrot J."/>
            <person name="Rosling A."/>
        </authorList>
    </citation>
    <scope>NUCLEOTIDE SEQUENCE</scope>
    <source>
        <strain evidence="3">IN212</strain>
    </source>
</reference>
<proteinExistence type="predicted"/>
<dbReference type="Gene3D" id="3.30.565.10">
    <property type="entry name" value="Histidine kinase-like ATPase, C-terminal domain"/>
    <property type="match status" value="1"/>
</dbReference>
<evidence type="ECO:0000259" key="2">
    <source>
        <dbReference type="PROSITE" id="PS50097"/>
    </source>
</evidence>
<dbReference type="SUPFAM" id="SSF54695">
    <property type="entry name" value="POZ domain"/>
    <property type="match status" value="1"/>
</dbReference>
<comment type="caution">
    <text evidence="3">The sequence shown here is derived from an EMBL/GenBank/DDBJ whole genome shotgun (WGS) entry which is preliminary data.</text>
</comment>
<name>A0A9N8VKM1_9GLOM</name>
<gene>
    <name evidence="3" type="ORF">RFULGI_LOCUS361</name>
</gene>
<dbReference type="Proteomes" id="UP000789396">
    <property type="component" value="Unassembled WGS sequence"/>
</dbReference>
<evidence type="ECO:0000313" key="4">
    <source>
        <dbReference type="Proteomes" id="UP000789396"/>
    </source>
</evidence>
<dbReference type="Pfam" id="PF25794">
    <property type="entry name" value="SACS"/>
    <property type="match status" value="2"/>
</dbReference>
<evidence type="ECO:0000313" key="3">
    <source>
        <dbReference type="EMBL" id="CAG8453724.1"/>
    </source>
</evidence>
<evidence type="ECO:0000256" key="1">
    <source>
        <dbReference type="SAM" id="MobiDB-lite"/>
    </source>
</evidence>
<feature type="domain" description="BTB" evidence="2">
    <location>
        <begin position="2537"/>
        <end position="2601"/>
    </location>
</feature>